<evidence type="ECO:0000256" key="5">
    <source>
        <dbReference type="ARBA" id="ARBA00022801"/>
    </source>
</evidence>
<gene>
    <name evidence="9" type="ORF">KYN89_13790</name>
</gene>
<organism evidence="9 10">
    <name type="scientific">Alteriqipengyuania abyssalis</name>
    <dbReference type="NCBI Taxonomy" id="2860200"/>
    <lineage>
        <taxon>Bacteria</taxon>
        <taxon>Pseudomonadati</taxon>
        <taxon>Pseudomonadota</taxon>
        <taxon>Alphaproteobacteria</taxon>
        <taxon>Sphingomonadales</taxon>
        <taxon>Erythrobacteraceae</taxon>
        <taxon>Alteriqipengyuania</taxon>
    </lineage>
</organism>
<evidence type="ECO:0000256" key="2">
    <source>
        <dbReference type="ARBA" id="ARBA00022670"/>
    </source>
</evidence>
<dbReference type="EMBL" id="JAHWXP010000004">
    <property type="protein sequence ID" value="MBY8338117.1"/>
    <property type="molecule type" value="Genomic_DNA"/>
</dbReference>
<protein>
    <submittedName>
        <fullName evidence="9">M28 family peptidase</fullName>
    </submittedName>
</protein>
<dbReference type="PROSITE" id="PS51257">
    <property type="entry name" value="PROKAR_LIPOPROTEIN"/>
    <property type="match status" value="1"/>
</dbReference>
<dbReference type="InterPro" id="IPR045175">
    <property type="entry name" value="M28_fam"/>
</dbReference>
<dbReference type="RefSeq" id="WP_222825633.1">
    <property type="nucleotide sequence ID" value="NZ_JAHWXP010000004.1"/>
</dbReference>
<dbReference type="Gene3D" id="3.40.630.10">
    <property type="entry name" value="Zn peptidases"/>
    <property type="match status" value="1"/>
</dbReference>
<dbReference type="Pfam" id="PF04389">
    <property type="entry name" value="Peptidase_M28"/>
    <property type="match status" value="1"/>
</dbReference>
<dbReference type="PANTHER" id="PTHR12147:SF56">
    <property type="entry name" value="AMINOPEPTIDASE YDR415C-RELATED"/>
    <property type="match status" value="1"/>
</dbReference>
<accession>A0ABS7PGB7</accession>
<proteinExistence type="predicted"/>
<keyword evidence="5" id="KW-0378">Hydrolase</keyword>
<feature type="signal peptide" evidence="7">
    <location>
        <begin position="1"/>
        <end position="21"/>
    </location>
</feature>
<evidence type="ECO:0000256" key="7">
    <source>
        <dbReference type="SAM" id="SignalP"/>
    </source>
</evidence>
<keyword evidence="6" id="KW-0862">Zinc</keyword>
<feature type="chain" id="PRO_5045799963" evidence="7">
    <location>
        <begin position="22"/>
        <end position="490"/>
    </location>
</feature>
<evidence type="ECO:0000256" key="6">
    <source>
        <dbReference type="ARBA" id="ARBA00022833"/>
    </source>
</evidence>
<dbReference type="Proteomes" id="UP000759298">
    <property type="component" value="Unassembled WGS sequence"/>
</dbReference>
<evidence type="ECO:0000313" key="10">
    <source>
        <dbReference type="Proteomes" id="UP000759298"/>
    </source>
</evidence>
<keyword evidence="10" id="KW-1185">Reference proteome</keyword>
<evidence type="ECO:0000256" key="3">
    <source>
        <dbReference type="ARBA" id="ARBA00022723"/>
    </source>
</evidence>
<feature type="domain" description="Peptidase M28" evidence="8">
    <location>
        <begin position="263"/>
        <end position="457"/>
    </location>
</feature>
<dbReference type="SUPFAM" id="SSF53187">
    <property type="entry name" value="Zn-dependent exopeptidases"/>
    <property type="match status" value="1"/>
</dbReference>
<evidence type="ECO:0000313" key="9">
    <source>
        <dbReference type="EMBL" id="MBY8338117.1"/>
    </source>
</evidence>
<comment type="caution">
    <text evidence="9">The sequence shown here is derived from an EMBL/GenBank/DDBJ whole genome shotgun (WGS) entry which is preliminary data.</text>
</comment>
<keyword evidence="1" id="KW-0031">Aminopeptidase</keyword>
<name>A0ABS7PGB7_9SPHN</name>
<evidence type="ECO:0000259" key="8">
    <source>
        <dbReference type="Pfam" id="PF04389"/>
    </source>
</evidence>
<reference evidence="9 10" key="1">
    <citation type="submission" date="2021-07" db="EMBL/GenBank/DDBJ databases">
        <title>Alteriqipengyuania abyssalis NZ-12B nov, sp.nov isolated from deep sea sponge in pacific ocean.</title>
        <authorList>
            <person name="Tareen S."/>
            <person name="Wink J."/>
        </authorList>
    </citation>
    <scope>NUCLEOTIDE SEQUENCE [LARGE SCALE GENOMIC DNA]</scope>
    <source>
        <strain evidence="9 10">NZ-12B</strain>
    </source>
</reference>
<dbReference type="InterPro" id="IPR007484">
    <property type="entry name" value="Peptidase_M28"/>
</dbReference>
<evidence type="ECO:0000256" key="1">
    <source>
        <dbReference type="ARBA" id="ARBA00022438"/>
    </source>
</evidence>
<keyword evidence="2" id="KW-0645">Protease</keyword>
<keyword evidence="4 7" id="KW-0732">Signal</keyword>
<dbReference type="PANTHER" id="PTHR12147">
    <property type="entry name" value="METALLOPEPTIDASE M28 FAMILY MEMBER"/>
    <property type="match status" value="1"/>
</dbReference>
<sequence length="490" mass="50828">MIALSRTIAVGAAALSLAACATVPAPQTGPSLDMVEARLAEDIGALAADDFGGRYPGSEGEAKTQRWLIQRYSEIGLQPGAGEGDWTQDFTLVRRQPSEEAGSSTATATRGSRSVSLSQGLIAVDPGRDDANLADVPIVGLDPDFEELQPRSLVNRAVRVPAAELPRLFSKFEAAAPKALIVTTQTAEEYEKTAGLISRGRWRLGSDTSGPAVLLLSPQASAGLSDAIGANAKRHPDGLGLIAYDTILKASIAQKTDRIETANVIGRLPGRVPGAGAVVLLAHWDHLGDDCGPPDATDRLCNGAVDNASGLAVMIEAVRIALQGGPLDRDVIVLATSSEELGLLGAKAFAADPPVPLPTIAAAFNLDTMAIAPRGTPVVVLGAGKTALDYGISEVARVRGREIVPSDLQDAFLPRQDGWALLVEGVPAVLVSSALADRADFESFMGSDYHRASDDPARGVELGGAAEDTLLHAGLIRYFGSLQTYPGGGG</sequence>
<evidence type="ECO:0000256" key="4">
    <source>
        <dbReference type="ARBA" id="ARBA00022729"/>
    </source>
</evidence>
<keyword evidence="3" id="KW-0479">Metal-binding</keyword>